<dbReference type="Proteomes" id="UP000198878">
    <property type="component" value="Unassembled WGS sequence"/>
</dbReference>
<dbReference type="Pfam" id="PF00126">
    <property type="entry name" value="HTH_1"/>
    <property type="match status" value="1"/>
</dbReference>
<evidence type="ECO:0000313" key="6">
    <source>
        <dbReference type="EMBL" id="SEF28746.1"/>
    </source>
</evidence>
<dbReference type="EMBL" id="FNUJ01000004">
    <property type="protein sequence ID" value="SEF28746.1"/>
    <property type="molecule type" value="Genomic_DNA"/>
</dbReference>
<comment type="similarity">
    <text evidence="1">Belongs to the LysR transcriptional regulatory family.</text>
</comment>
<evidence type="ECO:0000256" key="1">
    <source>
        <dbReference type="ARBA" id="ARBA00009437"/>
    </source>
</evidence>
<dbReference type="GO" id="GO:0003700">
    <property type="term" value="F:DNA-binding transcription factor activity"/>
    <property type="evidence" value="ECO:0007669"/>
    <property type="project" value="InterPro"/>
</dbReference>
<evidence type="ECO:0000259" key="5">
    <source>
        <dbReference type="PROSITE" id="PS50931"/>
    </source>
</evidence>
<evidence type="ECO:0000313" key="7">
    <source>
        <dbReference type="Proteomes" id="UP000198878"/>
    </source>
</evidence>
<feature type="domain" description="HTH lysR-type" evidence="5">
    <location>
        <begin position="3"/>
        <end position="60"/>
    </location>
</feature>
<evidence type="ECO:0000256" key="2">
    <source>
        <dbReference type="ARBA" id="ARBA00023015"/>
    </source>
</evidence>
<evidence type="ECO:0000256" key="3">
    <source>
        <dbReference type="ARBA" id="ARBA00023125"/>
    </source>
</evidence>
<dbReference type="GO" id="GO:0003677">
    <property type="term" value="F:DNA binding"/>
    <property type="evidence" value="ECO:0007669"/>
    <property type="project" value="UniProtKB-KW"/>
</dbReference>
<dbReference type="OrthoDB" id="8717159at2"/>
<sequence>MQVDLNLLTALDALLEENSVQAAADRLHLTPPAMSRTLARIRATTGDDILVRTGRTMTPTPRALAMRDEVRTLVARANRVLAPARTVDPATLRRTFTIQGHDALLAALFPALLRTASAEAPGMSLRLLAEAPVDTPDLARGHVDLELGATVPSSPEISHLVVGADRLVLVTRAGRELDIEEFAAAEHVIVSRRGRLRDGVDKVLAEVGLRRRVVAALPTAALALQAIAHSDVVGVMAERSTAQARADAGLSAVELPFDPPSAPVVLSWHSRYDTDPAHAWLRAHCRTAVTDVLASGRVAEPTSPE</sequence>
<dbReference type="Pfam" id="PF03466">
    <property type="entry name" value="LysR_substrate"/>
    <property type="match status" value="1"/>
</dbReference>
<keyword evidence="4" id="KW-0804">Transcription</keyword>
<accession>A0A1H5QRI8</accession>
<keyword evidence="3 6" id="KW-0238">DNA-binding</keyword>
<dbReference type="PANTHER" id="PTHR30118:SF15">
    <property type="entry name" value="TRANSCRIPTIONAL REGULATORY PROTEIN"/>
    <property type="match status" value="1"/>
</dbReference>
<dbReference type="InterPro" id="IPR036388">
    <property type="entry name" value="WH-like_DNA-bd_sf"/>
</dbReference>
<dbReference type="Gene3D" id="3.40.190.10">
    <property type="entry name" value="Periplasmic binding protein-like II"/>
    <property type="match status" value="2"/>
</dbReference>
<dbReference type="Gene3D" id="1.10.10.10">
    <property type="entry name" value="Winged helix-like DNA-binding domain superfamily/Winged helix DNA-binding domain"/>
    <property type="match status" value="1"/>
</dbReference>
<evidence type="ECO:0000256" key="4">
    <source>
        <dbReference type="ARBA" id="ARBA00023163"/>
    </source>
</evidence>
<dbReference type="SUPFAM" id="SSF46785">
    <property type="entry name" value="Winged helix' DNA-binding domain"/>
    <property type="match status" value="1"/>
</dbReference>
<dbReference type="InterPro" id="IPR036390">
    <property type="entry name" value="WH_DNA-bd_sf"/>
</dbReference>
<dbReference type="InterPro" id="IPR050389">
    <property type="entry name" value="LysR-type_TF"/>
</dbReference>
<dbReference type="InterPro" id="IPR000847">
    <property type="entry name" value="LysR_HTH_N"/>
</dbReference>
<keyword evidence="2" id="KW-0805">Transcription regulation</keyword>
<gene>
    <name evidence="6" type="ORF">SAMN05421837_104300</name>
</gene>
<dbReference type="PROSITE" id="PS50931">
    <property type="entry name" value="HTH_LYSR"/>
    <property type="match status" value="1"/>
</dbReference>
<keyword evidence="7" id="KW-1185">Reference proteome</keyword>
<proteinExistence type="inferred from homology"/>
<dbReference type="InterPro" id="IPR005119">
    <property type="entry name" value="LysR_subst-bd"/>
</dbReference>
<dbReference type="STRING" id="218821.SAMN05421837_104300"/>
<dbReference type="PANTHER" id="PTHR30118">
    <property type="entry name" value="HTH-TYPE TRANSCRIPTIONAL REGULATOR LEUO-RELATED"/>
    <property type="match status" value="1"/>
</dbReference>
<organism evidence="6 7">
    <name type="scientific">Amycolatopsis pretoriensis</name>
    <dbReference type="NCBI Taxonomy" id="218821"/>
    <lineage>
        <taxon>Bacteria</taxon>
        <taxon>Bacillati</taxon>
        <taxon>Actinomycetota</taxon>
        <taxon>Actinomycetes</taxon>
        <taxon>Pseudonocardiales</taxon>
        <taxon>Pseudonocardiaceae</taxon>
        <taxon>Amycolatopsis</taxon>
    </lineage>
</organism>
<protein>
    <submittedName>
        <fullName evidence="6">DNA-binding transcriptional regulator, LysR family</fullName>
    </submittedName>
</protein>
<dbReference type="SUPFAM" id="SSF53850">
    <property type="entry name" value="Periplasmic binding protein-like II"/>
    <property type="match status" value="1"/>
</dbReference>
<dbReference type="AlphaFoldDB" id="A0A1H5QRI8"/>
<name>A0A1H5QRI8_9PSEU</name>
<reference evidence="7" key="1">
    <citation type="submission" date="2016-10" db="EMBL/GenBank/DDBJ databases">
        <authorList>
            <person name="Varghese N."/>
            <person name="Submissions S."/>
        </authorList>
    </citation>
    <scope>NUCLEOTIDE SEQUENCE [LARGE SCALE GENOMIC DNA]</scope>
    <source>
        <strain evidence="7">DSM 44654</strain>
    </source>
</reference>